<dbReference type="SUPFAM" id="SSF88697">
    <property type="entry name" value="PUA domain-like"/>
    <property type="match status" value="1"/>
</dbReference>
<dbReference type="UniPathway" id="UPA00140">
    <property type="reaction ID" value="UER00205"/>
</dbReference>
<dbReference type="PANTHER" id="PTHR42700">
    <property type="entry name" value="SULFATE ADENYLYLTRANSFERASE"/>
    <property type="match status" value="1"/>
</dbReference>
<feature type="binding site" evidence="8">
    <location>
        <begin position="404"/>
        <end position="411"/>
    </location>
    <ligand>
        <name>ATP</name>
        <dbReference type="ChEBI" id="CHEBI:30616"/>
    </ligand>
</feature>
<dbReference type="GO" id="GO:0005737">
    <property type="term" value="C:cytoplasm"/>
    <property type="evidence" value="ECO:0007669"/>
    <property type="project" value="TreeGrafter"/>
</dbReference>
<evidence type="ECO:0000259" key="9">
    <source>
        <dbReference type="Pfam" id="PF01583"/>
    </source>
</evidence>
<dbReference type="EMBL" id="FQZU01000001">
    <property type="protein sequence ID" value="SHI66438.1"/>
    <property type="molecule type" value="Genomic_DNA"/>
</dbReference>
<dbReference type="InterPro" id="IPR050512">
    <property type="entry name" value="Sulf_AdTrans/APS_kinase"/>
</dbReference>
<keyword evidence="8" id="KW-0597">Phosphoprotein</keyword>
<dbReference type="InterPro" id="IPR024951">
    <property type="entry name" value="Sulfurylase_cat_dom"/>
</dbReference>
<organism evidence="12 13">
    <name type="scientific">Desulfatibacillum alkenivorans DSM 16219</name>
    <dbReference type="NCBI Taxonomy" id="1121393"/>
    <lineage>
        <taxon>Bacteria</taxon>
        <taxon>Pseudomonadati</taxon>
        <taxon>Thermodesulfobacteriota</taxon>
        <taxon>Desulfobacteria</taxon>
        <taxon>Desulfobacterales</taxon>
        <taxon>Desulfatibacillaceae</taxon>
        <taxon>Desulfatibacillum</taxon>
    </lineage>
</organism>
<dbReference type="NCBIfam" id="TIGR00455">
    <property type="entry name" value="apsK"/>
    <property type="match status" value="1"/>
</dbReference>
<keyword evidence="3 8" id="KW-0808">Transferase</keyword>
<evidence type="ECO:0000256" key="5">
    <source>
        <dbReference type="ARBA" id="ARBA00022741"/>
    </source>
</evidence>
<dbReference type="EC" id="2.7.1.25" evidence="8"/>
<reference evidence="13" key="1">
    <citation type="submission" date="2016-11" db="EMBL/GenBank/DDBJ databases">
        <authorList>
            <person name="Varghese N."/>
            <person name="Submissions S."/>
        </authorList>
    </citation>
    <scope>NUCLEOTIDE SEQUENCE [LARGE SCALE GENOMIC DNA]</scope>
    <source>
        <strain evidence="13">DSM 16219</strain>
    </source>
</reference>
<dbReference type="RefSeq" id="WP_073472268.1">
    <property type="nucleotide sequence ID" value="NZ_FQZU01000001.1"/>
</dbReference>
<keyword evidence="6 8" id="KW-0067">ATP-binding</keyword>
<dbReference type="HAMAP" id="MF_00065">
    <property type="entry name" value="Adenylyl_sulf_kinase"/>
    <property type="match status" value="1"/>
</dbReference>
<evidence type="ECO:0000256" key="1">
    <source>
        <dbReference type="ARBA" id="ARBA00001823"/>
    </source>
</evidence>
<evidence type="ECO:0000256" key="6">
    <source>
        <dbReference type="ARBA" id="ARBA00022840"/>
    </source>
</evidence>
<dbReference type="NCBIfam" id="NF004040">
    <property type="entry name" value="PRK05537.1"/>
    <property type="match status" value="1"/>
</dbReference>
<proteinExistence type="inferred from homology"/>
<dbReference type="InterPro" id="IPR002891">
    <property type="entry name" value="APS"/>
</dbReference>
<comment type="catalytic activity">
    <reaction evidence="7">
        <text>sulfate + ATP + H(+) = adenosine 5'-phosphosulfate + diphosphate</text>
        <dbReference type="Rhea" id="RHEA:18133"/>
        <dbReference type="ChEBI" id="CHEBI:15378"/>
        <dbReference type="ChEBI" id="CHEBI:16189"/>
        <dbReference type="ChEBI" id="CHEBI:30616"/>
        <dbReference type="ChEBI" id="CHEBI:33019"/>
        <dbReference type="ChEBI" id="CHEBI:58243"/>
        <dbReference type="EC" id="2.7.7.4"/>
    </reaction>
</comment>
<dbReference type="GO" id="GO:0019379">
    <property type="term" value="P:sulfate assimilation, phosphoadenylyl sulfate reduction by phosphoadenylyl-sulfate reductase (thioredoxin)"/>
    <property type="evidence" value="ECO:0007669"/>
    <property type="project" value="TreeGrafter"/>
</dbReference>
<comment type="caution">
    <text evidence="8">Lacks conserved residue(s) required for the propagation of feature annotation.</text>
</comment>
<dbReference type="InterPro" id="IPR014729">
    <property type="entry name" value="Rossmann-like_a/b/a_fold"/>
</dbReference>
<dbReference type="Pfam" id="PF01583">
    <property type="entry name" value="APS_kinase"/>
    <property type="match status" value="1"/>
</dbReference>
<evidence type="ECO:0000256" key="3">
    <source>
        <dbReference type="ARBA" id="ARBA00022679"/>
    </source>
</evidence>
<keyword evidence="13" id="KW-1185">Reference proteome</keyword>
<dbReference type="GO" id="GO:0010134">
    <property type="term" value="P:sulfate assimilation via adenylyl sulfate reduction"/>
    <property type="evidence" value="ECO:0007669"/>
    <property type="project" value="TreeGrafter"/>
</dbReference>
<dbReference type="CDD" id="cd02027">
    <property type="entry name" value="APSK"/>
    <property type="match status" value="1"/>
</dbReference>
<evidence type="ECO:0000256" key="8">
    <source>
        <dbReference type="HAMAP-Rule" id="MF_00065"/>
    </source>
</evidence>
<dbReference type="GO" id="GO:0005524">
    <property type="term" value="F:ATP binding"/>
    <property type="evidence" value="ECO:0007669"/>
    <property type="project" value="UniProtKB-UniRule"/>
</dbReference>
<dbReference type="Proteomes" id="UP000183994">
    <property type="component" value="Unassembled WGS sequence"/>
</dbReference>
<keyword evidence="5 8" id="KW-0547">Nucleotide-binding</keyword>
<sequence length="572" mass="63687">MSNPLIGAPHGGELVDLIVSESRAEELRELSLDMESVVLTDPQLSDLELLANGAYSPLTGFMCKNDCRQVLETMRLSDGLLWPIPICLDVQEDAAANLSVGQTVALRDAEGFMPAVMHIKDIWPVDRQAYAQGVFGTADPAHPGVDRMFNTMGSHFIGGDVEVLTLPLRFGFRRLRHTPQEIRTLFKKLGWRSVVAFHTEKVLHRPDYEQTIRAMAHARANLLLHPVIGRIRPGDMDTYTRVRCYLAACQKYSPGSMITLSLLPYTMRYAGPREALLHAIIRKNYGCTHFIVAPCHAGPEAGESCTAFYDPDAAFSLAASYAGELNLSVLQFEDLVYVEEDGAYVPKKEANGRKIRSMTEEEFIKRIQDGKKAPEWFTFPEVAKEMERSYPPKSVQGFTIFCTGLSGAGKSTIAGLVCARLQEMGGRPVTFLDGDIVRKNLSSELGFSKEHRDINVRRIGFVASEITKNRGIAICAPIAPYGATRRQIRRNIETHGGFIEIHVATPLTVCEKRDPKGLYSKARSGLIKDFTGIDDPYEEPERPEVTLDTTDMTPEEAAQEVLLYLERTGYIR</sequence>
<gene>
    <name evidence="8" type="primary">cysC</name>
    <name evidence="12" type="ORF">SAMN02745216_00369</name>
</gene>
<dbReference type="GO" id="GO:0004781">
    <property type="term" value="F:sulfate adenylyltransferase (ATP) activity"/>
    <property type="evidence" value="ECO:0007669"/>
    <property type="project" value="UniProtKB-EC"/>
</dbReference>
<evidence type="ECO:0000256" key="2">
    <source>
        <dbReference type="ARBA" id="ARBA00004806"/>
    </source>
</evidence>
<dbReference type="InterPro" id="IPR002650">
    <property type="entry name" value="Sulphate_adenylyltransferase"/>
</dbReference>
<dbReference type="InterPro" id="IPR027417">
    <property type="entry name" value="P-loop_NTPase"/>
</dbReference>
<dbReference type="InterPro" id="IPR015947">
    <property type="entry name" value="PUA-like_sf"/>
</dbReference>
<dbReference type="STRING" id="1121393.SAMN02745216_00369"/>
<dbReference type="Gene3D" id="3.40.50.620">
    <property type="entry name" value="HUPs"/>
    <property type="match status" value="1"/>
</dbReference>
<evidence type="ECO:0000259" key="10">
    <source>
        <dbReference type="Pfam" id="PF01747"/>
    </source>
</evidence>
<dbReference type="GO" id="GO:0070814">
    <property type="term" value="P:hydrogen sulfide biosynthetic process"/>
    <property type="evidence" value="ECO:0007669"/>
    <property type="project" value="UniProtKB-UniRule"/>
</dbReference>
<protein>
    <recommendedName>
        <fullName evidence="8">Adenylyl-sulfate kinase</fullName>
        <ecNumber evidence="8">2.7.1.25</ecNumber>
    </recommendedName>
    <alternativeName>
        <fullName evidence="8">APS kinase</fullName>
    </alternativeName>
    <alternativeName>
        <fullName evidence="8">ATP adenosine-5'-phosphosulfate 3'-phosphotransferase</fullName>
    </alternativeName>
    <alternativeName>
        <fullName evidence="8">Adenosine-5'-phosphosulfate kinase</fullName>
    </alternativeName>
</protein>
<keyword evidence="8" id="KW-0418">Kinase</keyword>
<dbReference type="InterPro" id="IPR025980">
    <property type="entry name" value="ATP-Sase_PUA-like_dom"/>
</dbReference>
<evidence type="ECO:0000259" key="11">
    <source>
        <dbReference type="Pfam" id="PF14306"/>
    </source>
</evidence>
<feature type="domain" description="ATP-sulfurylase PUA-like" evidence="11">
    <location>
        <begin position="8"/>
        <end position="164"/>
    </location>
</feature>
<comment type="similarity">
    <text evidence="8">Belongs to the APS kinase family.</text>
</comment>
<evidence type="ECO:0000313" key="13">
    <source>
        <dbReference type="Proteomes" id="UP000183994"/>
    </source>
</evidence>
<dbReference type="SUPFAM" id="SSF52540">
    <property type="entry name" value="P-loop containing nucleoside triphosphate hydrolases"/>
    <property type="match status" value="1"/>
</dbReference>
<keyword evidence="4 12" id="KW-0548">Nucleotidyltransferase</keyword>
<dbReference type="InterPro" id="IPR059117">
    <property type="entry name" value="APS_kinase_dom"/>
</dbReference>
<feature type="domain" description="APS kinase" evidence="9">
    <location>
        <begin position="396"/>
        <end position="548"/>
    </location>
</feature>
<dbReference type="Gene3D" id="3.10.400.10">
    <property type="entry name" value="Sulfate adenylyltransferase"/>
    <property type="match status" value="1"/>
</dbReference>
<dbReference type="NCBIfam" id="TIGR00339">
    <property type="entry name" value="sopT"/>
    <property type="match status" value="1"/>
</dbReference>
<feature type="domain" description="Sulphate adenylyltransferase catalytic" evidence="10">
    <location>
        <begin position="174"/>
        <end position="388"/>
    </location>
</feature>
<dbReference type="OrthoDB" id="9804504at2"/>
<dbReference type="Pfam" id="PF14306">
    <property type="entry name" value="PUA_2"/>
    <property type="match status" value="1"/>
</dbReference>
<comment type="function">
    <text evidence="8">Catalyzes the synthesis of activated sulfate.</text>
</comment>
<dbReference type="Gene3D" id="3.40.50.300">
    <property type="entry name" value="P-loop containing nucleotide triphosphate hydrolases"/>
    <property type="match status" value="1"/>
</dbReference>
<dbReference type="NCBIfam" id="NF003013">
    <property type="entry name" value="PRK03846.1"/>
    <property type="match status" value="1"/>
</dbReference>
<dbReference type="Pfam" id="PF01747">
    <property type="entry name" value="ATP-sulfurylase"/>
    <property type="match status" value="1"/>
</dbReference>
<dbReference type="GO" id="GO:0004020">
    <property type="term" value="F:adenylylsulfate kinase activity"/>
    <property type="evidence" value="ECO:0007669"/>
    <property type="project" value="UniProtKB-UniRule"/>
</dbReference>
<dbReference type="AlphaFoldDB" id="A0A1M6D0C9"/>
<evidence type="ECO:0000313" key="12">
    <source>
        <dbReference type="EMBL" id="SHI66438.1"/>
    </source>
</evidence>
<dbReference type="PANTHER" id="PTHR42700:SF1">
    <property type="entry name" value="SULFATE ADENYLYLTRANSFERASE"/>
    <property type="match status" value="1"/>
</dbReference>
<comment type="catalytic activity">
    <reaction evidence="1 8">
        <text>adenosine 5'-phosphosulfate + ATP = 3'-phosphoadenylyl sulfate + ADP + H(+)</text>
        <dbReference type="Rhea" id="RHEA:24152"/>
        <dbReference type="ChEBI" id="CHEBI:15378"/>
        <dbReference type="ChEBI" id="CHEBI:30616"/>
        <dbReference type="ChEBI" id="CHEBI:58243"/>
        <dbReference type="ChEBI" id="CHEBI:58339"/>
        <dbReference type="ChEBI" id="CHEBI:456216"/>
        <dbReference type="EC" id="2.7.1.25"/>
    </reaction>
</comment>
<dbReference type="FunFam" id="3.40.50.300:FF:000802">
    <property type="entry name" value="Sulfate adenylyltransferase"/>
    <property type="match status" value="1"/>
</dbReference>
<evidence type="ECO:0000256" key="4">
    <source>
        <dbReference type="ARBA" id="ARBA00022695"/>
    </source>
</evidence>
<dbReference type="SUPFAM" id="SSF52374">
    <property type="entry name" value="Nucleotidylyl transferase"/>
    <property type="match status" value="1"/>
</dbReference>
<accession>A0A1M6D0C9</accession>
<evidence type="ECO:0000256" key="7">
    <source>
        <dbReference type="ARBA" id="ARBA00049370"/>
    </source>
</evidence>
<comment type="pathway">
    <text evidence="2 8">Sulfur metabolism; hydrogen sulfide biosynthesis; sulfite from sulfate: step 2/3.</text>
</comment>
<name>A0A1M6D0C9_9BACT</name>